<protein>
    <submittedName>
        <fullName evidence="2">ABC-type dipeptide/oligopeptide/nickel transport systems permease components-like protein</fullName>
    </submittedName>
    <submittedName>
        <fullName evidence="3">Peptide ABC transporter permease</fullName>
    </submittedName>
</protein>
<evidence type="ECO:0000256" key="1">
    <source>
        <dbReference type="SAM" id="Phobius"/>
    </source>
</evidence>
<evidence type="ECO:0000313" key="7">
    <source>
        <dbReference type="EMBL" id="AKV83363.1"/>
    </source>
</evidence>
<organism evidence="2 8">
    <name type="scientific">Metallosphaera sedula</name>
    <dbReference type="NCBI Taxonomy" id="43687"/>
    <lineage>
        <taxon>Archaea</taxon>
        <taxon>Thermoproteota</taxon>
        <taxon>Thermoprotei</taxon>
        <taxon>Sulfolobales</taxon>
        <taxon>Sulfolobaceae</taxon>
        <taxon>Metallosphaera</taxon>
    </lineage>
</organism>
<proteinExistence type="predicted"/>
<dbReference type="PANTHER" id="PTHR43839:SF3">
    <property type="entry name" value="OLIGOPEPTIDE ABC TRANSPORTER, PERMEASE PROTEIN"/>
    <property type="match status" value="1"/>
</dbReference>
<dbReference type="OrthoDB" id="41628at2157"/>
<dbReference type="EMBL" id="CP012175">
    <property type="protein sequence ID" value="AKV81125.1"/>
    <property type="molecule type" value="Genomic_DNA"/>
</dbReference>
<dbReference type="OMA" id="NMINVNA"/>
<dbReference type="AlphaFoldDB" id="A0A088E6B6"/>
<feature type="transmembrane region" description="Helical" evidence="1">
    <location>
        <begin position="222"/>
        <end position="243"/>
    </location>
</feature>
<dbReference type="Proteomes" id="UP000029084">
    <property type="component" value="Chromosome"/>
</dbReference>
<dbReference type="GeneID" id="91755881"/>
<feature type="transmembrane region" description="Helical" evidence="1">
    <location>
        <begin position="122"/>
        <end position="141"/>
    </location>
</feature>
<dbReference type="EMBL" id="CP008822">
    <property type="protein sequence ID" value="AIM27523.1"/>
    <property type="molecule type" value="Genomic_DNA"/>
</dbReference>
<evidence type="ECO:0000313" key="10">
    <source>
        <dbReference type="Proteomes" id="UP000061362"/>
    </source>
</evidence>
<evidence type="ECO:0000313" key="9">
    <source>
        <dbReference type="Proteomes" id="UP000056255"/>
    </source>
</evidence>
<evidence type="ECO:0000313" key="5">
    <source>
        <dbReference type="EMBL" id="AKV78880.1"/>
    </source>
</evidence>
<dbReference type="Proteomes" id="UP000056255">
    <property type="component" value="Chromosome"/>
</dbReference>
<evidence type="ECO:0000313" key="4">
    <source>
        <dbReference type="EMBL" id="AKV76628.1"/>
    </source>
</evidence>
<sequence>MKWALIAFLAYFGWALLFTFLQLPGGSPLLPPSHEYPLGTYVNGANMINVNARAVVDTLLFGIMVSLIEVGLGVSYGMLAGSSCGTVRSIMMRISDGITSLPRVPILMAIIILFATPEVTFVKANFFLTALVVGLTGWSVISRQVSEAVCKGNPLSRIPEISLTQRVRSSSEIAKALSKRFFLPSVVDGIAVYTALGVIAGVGDPNFPTLTTLLNSSRLFDFWWLFLPPAGFRAILLVLIFLVSDTVVR</sequence>
<dbReference type="Proteomes" id="UP000068832">
    <property type="component" value="Chromosome"/>
</dbReference>
<dbReference type="RefSeq" id="WP_012021326.1">
    <property type="nucleotide sequence ID" value="NZ_CP008822.1"/>
</dbReference>
<evidence type="ECO:0000313" key="6">
    <source>
        <dbReference type="EMBL" id="AKV81125.1"/>
    </source>
</evidence>
<evidence type="ECO:0000313" key="12">
    <source>
        <dbReference type="Proteomes" id="UP000062475"/>
    </source>
</evidence>
<reference evidence="7 9" key="3">
    <citation type="submission" date="2015-07" db="EMBL/GenBank/DDBJ databases">
        <title>Physiological, transcriptional responses and genome re-sequencing of acid resistant extremely thermoacidophilic Metallosphaera sedula SARC-M1.</title>
        <authorList>
            <person name="Ai C."/>
            <person name="McCarthy S."/>
            <person name="Eckrich V."/>
            <person name="Rudrappa D."/>
            <person name="Qiu G."/>
            <person name="Blum P."/>
        </authorList>
    </citation>
    <scope>NUCLEOTIDE SEQUENCE [LARGE SCALE GENOMIC DNA]</scope>
    <source>
        <strain evidence="7 9">SARC-M1</strain>
    </source>
</reference>
<feature type="transmembrane region" description="Helical" evidence="1">
    <location>
        <begin position="100"/>
        <end position="116"/>
    </location>
</feature>
<evidence type="ECO:0000313" key="11">
    <source>
        <dbReference type="Proteomes" id="UP000062398"/>
    </source>
</evidence>
<dbReference type="Proteomes" id="UP000062398">
    <property type="component" value="Chromosome"/>
</dbReference>
<dbReference type="EMBL" id="CP012176">
    <property type="protein sequence ID" value="AKV83363.1"/>
    <property type="molecule type" value="Genomic_DNA"/>
</dbReference>
<keyword evidence="1" id="KW-0472">Membrane</keyword>
<dbReference type="Proteomes" id="UP000062475">
    <property type="component" value="Chromosome"/>
</dbReference>
<accession>A0A088E6B6</accession>
<dbReference type="PATRIC" id="fig|43687.5.peg.1502"/>
<evidence type="ECO:0000313" key="13">
    <source>
        <dbReference type="Proteomes" id="UP000068832"/>
    </source>
</evidence>
<reference evidence="2 8" key="1">
    <citation type="journal article" date="2014" name="J. Bacteriol.">
        <title>Role of an Archaeal PitA Transporter in the Copper and Arsenic Resistance of Metallosphaera sedula, an Extreme Thermoacidophile.</title>
        <authorList>
            <person name="McCarthy S."/>
            <person name="Ai C."/>
            <person name="Wheaton G."/>
            <person name="Tevatia R."/>
            <person name="Eckrich V."/>
            <person name="Kelly R."/>
            <person name="Blum P."/>
        </authorList>
    </citation>
    <scope>NUCLEOTIDE SEQUENCE [LARGE SCALE GENOMIC DNA]</scope>
    <source>
        <strain evidence="2 8">CuR1</strain>
    </source>
</reference>
<keyword evidence="1" id="KW-1133">Transmembrane helix</keyword>
<keyword evidence="1" id="KW-0812">Transmembrane</keyword>
<evidence type="ECO:0000313" key="3">
    <source>
        <dbReference type="EMBL" id="AKV74389.1"/>
    </source>
</evidence>
<dbReference type="EMBL" id="CP012173">
    <property type="protein sequence ID" value="AKV76628.1"/>
    <property type="molecule type" value="Genomic_DNA"/>
</dbReference>
<evidence type="ECO:0000313" key="2">
    <source>
        <dbReference type="EMBL" id="AIM27523.1"/>
    </source>
</evidence>
<feature type="transmembrane region" description="Helical" evidence="1">
    <location>
        <begin position="59"/>
        <end position="79"/>
    </location>
</feature>
<name>A0A088E6B6_9CREN</name>
<feature type="transmembrane region" description="Helical" evidence="1">
    <location>
        <begin position="181"/>
        <end position="202"/>
    </location>
</feature>
<dbReference type="EMBL" id="CP012172">
    <property type="protein sequence ID" value="AKV74389.1"/>
    <property type="molecule type" value="Genomic_DNA"/>
</dbReference>
<evidence type="ECO:0000313" key="8">
    <source>
        <dbReference type="Proteomes" id="UP000029084"/>
    </source>
</evidence>
<reference evidence="10 11" key="2">
    <citation type="journal article" date="2015" name="Genome Announc.">
        <title>Complete Genome Sequences of Evolved Arsenate-Resistant Metallosphaera sedula Strains.</title>
        <authorList>
            <person name="Ai C."/>
            <person name="McCarthy S."/>
            <person name="Schackwitz W."/>
            <person name="Martin J."/>
            <person name="Lipzen A."/>
            <person name="Blum P."/>
        </authorList>
    </citation>
    <scope>NUCLEOTIDE SEQUENCE [LARGE SCALE GENOMIC DNA]</scope>
    <source>
        <strain evidence="5 11">ARS120-1</strain>
        <strain evidence="6 10">ARS120-2</strain>
        <strain evidence="3 13">ARS50-1</strain>
        <strain evidence="4 12">ARS50-2</strain>
    </source>
</reference>
<dbReference type="EMBL" id="CP012174">
    <property type="protein sequence ID" value="AKV78880.1"/>
    <property type="molecule type" value="Genomic_DNA"/>
</dbReference>
<dbReference type="PANTHER" id="PTHR43839">
    <property type="entry name" value="OPPC IN A BINDING PROTEIN-DEPENDENT TRANSPORT SYSTEM"/>
    <property type="match status" value="1"/>
</dbReference>
<gene>
    <name evidence="2" type="ORF">HA72_1381</name>
    <name evidence="3" type="ORF">MsedA_1399</name>
    <name evidence="4" type="ORF">MsedB_1401</name>
    <name evidence="5" type="ORF">MsedC_1399</name>
    <name evidence="6" type="ORF">MsedD_1400</name>
    <name evidence="7" type="ORF">MsedE_1405</name>
</gene>
<dbReference type="Proteomes" id="UP000061362">
    <property type="component" value="Chromosome"/>
</dbReference>